<dbReference type="EMBL" id="MU003539">
    <property type="protein sequence ID" value="KAF2464196.1"/>
    <property type="molecule type" value="Genomic_DNA"/>
</dbReference>
<evidence type="ECO:0000313" key="1">
    <source>
        <dbReference type="EMBL" id="KAF2464196.1"/>
    </source>
</evidence>
<reference evidence="1" key="1">
    <citation type="journal article" date="2020" name="Stud. Mycol.">
        <title>101 Dothideomycetes genomes: a test case for predicting lifestyles and emergence of pathogens.</title>
        <authorList>
            <person name="Haridas S."/>
            <person name="Albert R."/>
            <person name="Binder M."/>
            <person name="Bloem J."/>
            <person name="Labutti K."/>
            <person name="Salamov A."/>
            <person name="Andreopoulos B."/>
            <person name="Baker S."/>
            <person name="Barry K."/>
            <person name="Bills G."/>
            <person name="Bluhm B."/>
            <person name="Cannon C."/>
            <person name="Castanera R."/>
            <person name="Culley D."/>
            <person name="Daum C."/>
            <person name="Ezra D."/>
            <person name="Gonzalez J."/>
            <person name="Henrissat B."/>
            <person name="Kuo A."/>
            <person name="Liang C."/>
            <person name="Lipzen A."/>
            <person name="Lutzoni F."/>
            <person name="Magnuson J."/>
            <person name="Mondo S."/>
            <person name="Nolan M."/>
            <person name="Ohm R."/>
            <person name="Pangilinan J."/>
            <person name="Park H.-J."/>
            <person name="Ramirez L."/>
            <person name="Alfaro M."/>
            <person name="Sun H."/>
            <person name="Tritt A."/>
            <person name="Yoshinaga Y."/>
            <person name="Zwiers L.-H."/>
            <person name="Turgeon B."/>
            <person name="Goodwin S."/>
            <person name="Spatafora J."/>
            <person name="Crous P."/>
            <person name="Grigoriev I."/>
        </authorList>
    </citation>
    <scope>NUCLEOTIDE SEQUENCE</scope>
    <source>
        <strain evidence="1">ATCC 200398</strain>
    </source>
</reference>
<accession>A0ACB6QDH2</accession>
<keyword evidence="2" id="KW-1185">Reference proteome</keyword>
<protein>
    <submittedName>
        <fullName evidence="1">Uncharacterized protein</fullName>
    </submittedName>
</protein>
<sequence length="54" mass="6280">SDTHEPSKALLEKFLYILPHVLSLLVRPEPDEMNSWAWLLKKWVVEVGLHNGRS</sequence>
<gene>
    <name evidence="1" type="ORF">BDR25DRAFT_243113</name>
</gene>
<feature type="non-terminal residue" evidence="1">
    <location>
        <position position="1"/>
    </location>
</feature>
<evidence type="ECO:0000313" key="2">
    <source>
        <dbReference type="Proteomes" id="UP000799755"/>
    </source>
</evidence>
<name>A0ACB6QDH2_9PLEO</name>
<dbReference type="Proteomes" id="UP000799755">
    <property type="component" value="Unassembled WGS sequence"/>
</dbReference>
<comment type="caution">
    <text evidence="1">The sequence shown here is derived from an EMBL/GenBank/DDBJ whole genome shotgun (WGS) entry which is preliminary data.</text>
</comment>
<organism evidence="1 2">
    <name type="scientific">Lindgomyces ingoldianus</name>
    <dbReference type="NCBI Taxonomy" id="673940"/>
    <lineage>
        <taxon>Eukaryota</taxon>
        <taxon>Fungi</taxon>
        <taxon>Dikarya</taxon>
        <taxon>Ascomycota</taxon>
        <taxon>Pezizomycotina</taxon>
        <taxon>Dothideomycetes</taxon>
        <taxon>Pleosporomycetidae</taxon>
        <taxon>Pleosporales</taxon>
        <taxon>Lindgomycetaceae</taxon>
        <taxon>Lindgomyces</taxon>
    </lineage>
</organism>
<proteinExistence type="predicted"/>